<name>A0A511FLZ7_9CELL</name>
<evidence type="ECO:0000313" key="2">
    <source>
        <dbReference type="EMBL" id="MBB5475185.1"/>
    </source>
</evidence>
<gene>
    <name evidence="1" type="ORF">CHO01_39940</name>
    <name evidence="2" type="ORF">HNR08_003921</name>
</gene>
<dbReference type="AlphaFoldDB" id="A0A511FLZ7"/>
<comment type="caution">
    <text evidence="1">The sequence shown here is derived from an EMBL/GenBank/DDBJ whole genome shotgun (WGS) entry which is preliminary data.</text>
</comment>
<evidence type="ECO:0000313" key="1">
    <source>
        <dbReference type="EMBL" id="GEL48878.1"/>
    </source>
</evidence>
<reference evidence="1 3" key="1">
    <citation type="submission" date="2019-07" db="EMBL/GenBank/DDBJ databases">
        <title>Whole genome shotgun sequence of Cellulomonas hominis NBRC 16055.</title>
        <authorList>
            <person name="Hosoyama A."/>
            <person name="Uohara A."/>
            <person name="Ohji S."/>
            <person name="Ichikawa N."/>
        </authorList>
    </citation>
    <scope>NUCLEOTIDE SEQUENCE [LARGE SCALE GENOMIC DNA]</scope>
    <source>
        <strain evidence="1 3">NBRC 16055</strain>
    </source>
</reference>
<sequence>MPAGDGDLVLLHRLDELVELLDLLGATAYVRVSAGPAADAAGPSVDGESGATLPGLSVNRLSPEPWWDRPARQWVARQVCQYGHLAGGDRYPWVLTGREAGRGPDREPLVVDVHPVARLTPGLVEEAVREYRAALDPGGSTHAASPRTTQGAARRAGWIVTAAGRRPRRGPQEGAQMETVLGTSAVLTGSSDPLTKARLLAALLGRPMTGPDLRRWVRDNDAADAVDELLAAGSVRSTAGGGLALDGRRQGSALSALARDLQL</sequence>
<proteinExistence type="predicted"/>
<protein>
    <submittedName>
        <fullName evidence="1">Uncharacterized protein</fullName>
    </submittedName>
</protein>
<keyword evidence="3" id="KW-1185">Reference proteome</keyword>
<dbReference type="Proteomes" id="UP000564629">
    <property type="component" value="Unassembled WGS sequence"/>
</dbReference>
<dbReference type="RefSeq" id="WP_221286389.1">
    <property type="nucleotide sequence ID" value="NZ_BJVQ01000127.1"/>
</dbReference>
<dbReference type="EMBL" id="BJVQ01000127">
    <property type="protein sequence ID" value="GEL48878.1"/>
    <property type="molecule type" value="Genomic_DNA"/>
</dbReference>
<reference evidence="2 4" key="2">
    <citation type="submission" date="2020-08" db="EMBL/GenBank/DDBJ databases">
        <title>Sequencing the genomes of 1000 actinobacteria strains.</title>
        <authorList>
            <person name="Klenk H.-P."/>
        </authorList>
    </citation>
    <scope>NUCLEOTIDE SEQUENCE [LARGE SCALE GENOMIC DNA]</scope>
    <source>
        <strain evidence="2 4">DSM 9581</strain>
    </source>
</reference>
<evidence type="ECO:0000313" key="3">
    <source>
        <dbReference type="Proteomes" id="UP000321723"/>
    </source>
</evidence>
<accession>A0A511FLZ7</accession>
<dbReference type="Proteomes" id="UP000321723">
    <property type="component" value="Unassembled WGS sequence"/>
</dbReference>
<dbReference type="Pfam" id="PF19593">
    <property type="entry name" value="DUF6098"/>
    <property type="match status" value="1"/>
</dbReference>
<evidence type="ECO:0000313" key="4">
    <source>
        <dbReference type="Proteomes" id="UP000564629"/>
    </source>
</evidence>
<dbReference type="EMBL" id="JACHDN010000001">
    <property type="protein sequence ID" value="MBB5475185.1"/>
    <property type="molecule type" value="Genomic_DNA"/>
</dbReference>
<organism evidence="1 3">
    <name type="scientific">Cellulomonas hominis</name>
    <dbReference type="NCBI Taxonomy" id="156981"/>
    <lineage>
        <taxon>Bacteria</taxon>
        <taxon>Bacillati</taxon>
        <taxon>Actinomycetota</taxon>
        <taxon>Actinomycetes</taxon>
        <taxon>Micrococcales</taxon>
        <taxon>Cellulomonadaceae</taxon>
        <taxon>Cellulomonas</taxon>
    </lineage>
</organism>
<dbReference type="InterPro" id="IPR046080">
    <property type="entry name" value="DUF6098"/>
</dbReference>